<accession>A0A453DKY0</accession>
<evidence type="ECO:0000256" key="1">
    <source>
        <dbReference type="SAM" id="MobiDB-lite"/>
    </source>
</evidence>
<dbReference type="Gramene" id="AET2Gv21290300.2">
    <property type="protein sequence ID" value="AET2Gv21290300.2"/>
    <property type="gene ID" value="AET2Gv21290300"/>
</dbReference>
<proteinExistence type="predicted"/>
<dbReference type="Gramene" id="AET2Gv21290300.1">
    <property type="protein sequence ID" value="AET2Gv21290300.1"/>
    <property type="gene ID" value="AET2Gv21290300"/>
</dbReference>
<evidence type="ECO:0008006" key="4">
    <source>
        <dbReference type="Google" id="ProtNLM"/>
    </source>
</evidence>
<dbReference type="SUPFAM" id="SSF50630">
    <property type="entry name" value="Acid proteases"/>
    <property type="match status" value="1"/>
</dbReference>
<feature type="region of interest" description="Disordered" evidence="1">
    <location>
        <begin position="57"/>
        <end position="86"/>
    </location>
</feature>
<dbReference type="InterPro" id="IPR021109">
    <property type="entry name" value="Peptidase_aspartic_dom_sf"/>
</dbReference>
<evidence type="ECO:0000313" key="3">
    <source>
        <dbReference type="Proteomes" id="UP000015105"/>
    </source>
</evidence>
<dbReference type="CDD" id="cd00303">
    <property type="entry name" value="retropepsin_like"/>
    <property type="match status" value="1"/>
</dbReference>
<dbReference type="Gene3D" id="2.40.70.10">
    <property type="entry name" value="Acid Proteases"/>
    <property type="match status" value="1"/>
</dbReference>
<reference evidence="2" key="4">
    <citation type="submission" date="2019-03" db="UniProtKB">
        <authorList>
            <consortium name="EnsemblPlants"/>
        </authorList>
    </citation>
    <scope>IDENTIFICATION</scope>
</reference>
<dbReference type="GO" id="GO:0004190">
    <property type="term" value="F:aspartic-type endopeptidase activity"/>
    <property type="evidence" value="ECO:0007669"/>
    <property type="project" value="InterPro"/>
</dbReference>
<feature type="compositionally biased region" description="Low complexity" evidence="1">
    <location>
        <begin position="65"/>
        <end position="79"/>
    </location>
</feature>
<dbReference type="Proteomes" id="UP000015105">
    <property type="component" value="Chromosome 2D"/>
</dbReference>
<reference evidence="3" key="1">
    <citation type="journal article" date="2014" name="Science">
        <title>Ancient hybridizations among the ancestral genomes of bread wheat.</title>
        <authorList>
            <consortium name="International Wheat Genome Sequencing Consortium,"/>
            <person name="Marcussen T."/>
            <person name="Sandve S.R."/>
            <person name="Heier L."/>
            <person name="Spannagl M."/>
            <person name="Pfeifer M."/>
            <person name="Jakobsen K.S."/>
            <person name="Wulff B.B."/>
            <person name="Steuernagel B."/>
            <person name="Mayer K.F."/>
            <person name="Olsen O.A."/>
        </authorList>
    </citation>
    <scope>NUCLEOTIDE SEQUENCE [LARGE SCALE GENOMIC DNA]</scope>
    <source>
        <strain evidence="3">cv. AL8/78</strain>
    </source>
</reference>
<dbReference type="AlphaFoldDB" id="A0A453DKY0"/>
<sequence>MHNLTAHHMSWEPAFFITHFFDGLLKEIRAAVLLHRPQTLDTAVDLACLQEEVLETMKRDDRRGPSGSSSRSIPRTALPLPLPPLPRLVAGAGADARAEDRRATEAARAPAVEDKMATLRAYRRAKGLCFTCGERWSRDHRCGPTVQLHVVEEMLEMMQSSESDTGDDLGGERTADCCVLSREAFEGGESPTTMRLHGWVQDREVLMLVDSGSSHSFVSAALAVHLQGAQASRYPLSVRVANGGQMRSVQEIPDCPWQTQGVGFHTSFKISRPLQF</sequence>
<dbReference type="EnsemblPlants" id="AET2Gv21290300.1">
    <property type="protein sequence ID" value="AET2Gv21290300.1"/>
    <property type="gene ID" value="AET2Gv21290300"/>
</dbReference>
<dbReference type="EnsemblPlants" id="AET2Gv21290300.2">
    <property type="protein sequence ID" value="AET2Gv21290300.2"/>
    <property type="gene ID" value="AET2Gv21290300"/>
</dbReference>
<reference evidence="2" key="3">
    <citation type="journal article" date="2017" name="Nature">
        <title>Genome sequence of the progenitor of the wheat D genome Aegilops tauschii.</title>
        <authorList>
            <person name="Luo M.C."/>
            <person name="Gu Y.Q."/>
            <person name="Puiu D."/>
            <person name="Wang H."/>
            <person name="Twardziok S.O."/>
            <person name="Deal K.R."/>
            <person name="Huo N."/>
            <person name="Zhu T."/>
            <person name="Wang L."/>
            <person name="Wang Y."/>
            <person name="McGuire P.E."/>
            <person name="Liu S."/>
            <person name="Long H."/>
            <person name="Ramasamy R.K."/>
            <person name="Rodriguez J.C."/>
            <person name="Van S.L."/>
            <person name="Yuan L."/>
            <person name="Wang Z."/>
            <person name="Xia Z."/>
            <person name="Xiao L."/>
            <person name="Anderson O.D."/>
            <person name="Ouyang S."/>
            <person name="Liang Y."/>
            <person name="Zimin A.V."/>
            <person name="Pertea G."/>
            <person name="Qi P."/>
            <person name="Bennetzen J.L."/>
            <person name="Dai X."/>
            <person name="Dawson M.W."/>
            <person name="Muller H.G."/>
            <person name="Kugler K."/>
            <person name="Rivarola-Duarte L."/>
            <person name="Spannagl M."/>
            <person name="Mayer K.F.X."/>
            <person name="Lu F.H."/>
            <person name="Bevan M.W."/>
            <person name="Leroy P."/>
            <person name="Li P."/>
            <person name="You F.M."/>
            <person name="Sun Q."/>
            <person name="Liu Z."/>
            <person name="Lyons E."/>
            <person name="Wicker T."/>
            <person name="Salzberg S.L."/>
            <person name="Devos K.M."/>
            <person name="Dvorak J."/>
        </authorList>
    </citation>
    <scope>NUCLEOTIDE SEQUENCE [LARGE SCALE GENOMIC DNA]</scope>
    <source>
        <strain evidence="2">cv. AL8/78</strain>
    </source>
</reference>
<dbReference type="PROSITE" id="PS00141">
    <property type="entry name" value="ASP_PROTEASE"/>
    <property type="match status" value="1"/>
</dbReference>
<name>A0A453DKY0_AEGTS</name>
<dbReference type="InterPro" id="IPR001969">
    <property type="entry name" value="Aspartic_peptidase_AS"/>
</dbReference>
<evidence type="ECO:0000313" key="2">
    <source>
        <dbReference type="EnsemblPlants" id="AET2Gv21290300.1"/>
    </source>
</evidence>
<dbReference type="GO" id="GO:0006508">
    <property type="term" value="P:proteolysis"/>
    <property type="evidence" value="ECO:0007669"/>
    <property type="project" value="InterPro"/>
</dbReference>
<keyword evidence="3" id="KW-1185">Reference proteome</keyword>
<organism evidence="2 3">
    <name type="scientific">Aegilops tauschii subsp. strangulata</name>
    <name type="common">Goatgrass</name>
    <dbReference type="NCBI Taxonomy" id="200361"/>
    <lineage>
        <taxon>Eukaryota</taxon>
        <taxon>Viridiplantae</taxon>
        <taxon>Streptophyta</taxon>
        <taxon>Embryophyta</taxon>
        <taxon>Tracheophyta</taxon>
        <taxon>Spermatophyta</taxon>
        <taxon>Magnoliopsida</taxon>
        <taxon>Liliopsida</taxon>
        <taxon>Poales</taxon>
        <taxon>Poaceae</taxon>
        <taxon>BOP clade</taxon>
        <taxon>Pooideae</taxon>
        <taxon>Triticodae</taxon>
        <taxon>Triticeae</taxon>
        <taxon>Triticinae</taxon>
        <taxon>Aegilops</taxon>
    </lineage>
</organism>
<reference evidence="3" key="2">
    <citation type="journal article" date="2017" name="Nat. Plants">
        <title>The Aegilops tauschii genome reveals multiple impacts of transposons.</title>
        <authorList>
            <person name="Zhao G."/>
            <person name="Zou C."/>
            <person name="Li K."/>
            <person name="Wang K."/>
            <person name="Li T."/>
            <person name="Gao L."/>
            <person name="Zhang X."/>
            <person name="Wang H."/>
            <person name="Yang Z."/>
            <person name="Liu X."/>
            <person name="Jiang W."/>
            <person name="Mao L."/>
            <person name="Kong X."/>
            <person name="Jiao Y."/>
            <person name="Jia J."/>
        </authorList>
    </citation>
    <scope>NUCLEOTIDE SEQUENCE [LARGE SCALE GENOMIC DNA]</scope>
    <source>
        <strain evidence="3">cv. AL8/78</strain>
    </source>
</reference>
<protein>
    <recommendedName>
        <fullName evidence="4">Retrotransposon gag domain-containing protein</fullName>
    </recommendedName>
</protein>
<reference evidence="2" key="5">
    <citation type="journal article" date="2021" name="G3 (Bethesda)">
        <title>Aegilops tauschii genome assembly Aet v5.0 features greater sequence contiguity and improved annotation.</title>
        <authorList>
            <person name="Wang L."/>
            <person name="Zhu T."/>
            <person name="Rodriguez J.C."/>
            <person name="Deal K.R."/>
            <person name="Dubcovsky J."/>
            <person name="McGuire P.E."/>
            <person name="Lux T."/>
            <person name="Spannagl M."/>
            <person name="Mayer K.F.X."/>
            <person name="Baldrich P."/>
            <person name="Meyers B.C."/>
            <person name="Huo N."/>
            <person name="Gu Y.Q."/>
            <person name="Zhou H."/>
            <person name="Devos K.M."/>
            <person name="Bennetzen J.L."/>
            <person name="Unver T."/>
            <person name="Budak H."/>
            <person name="Gulick P.J."/>
            <person name="Galiba G."/>
            <person name="Kalapos B."/>
            <person name="Nelson D.R."/>
            <person name="Li P."/>
            <person name="You F.M."/>
            <person name="Luo M.C."/>
            <person name="Dvorak J."/>
        </authorList>
    </citation>
    <scope>NUCLEOTIDE SEQUENCE [LARGE SCALE GENOMIC DNA]</scope>
    <source>
        <strain evidence="2">cv. AL8/78</strain>
    </source>
</reference>